<dbReference type="AlphaFoldDB" id="A0A914QQC9"/>
<evidence type="ECO:0000256" key="3">
    <source>
        <dbReference type="ARBA" id="ARBA00022989"/>
    </source>
</evidence>
<dbReference type="GO" id="GO:0005765">
    <property type="term" value="C:lysosomal membrane"/>
    <property type="evidence" value="ECO:0007669"/>
    <property type="project" value="TreeGrafter"/>
</dbReference>
<comment type="subcellular location">
    <subcellularLocation>
        <location evidence="1">Endomembrane system</location>
        <topology evidence="1">Multi-pass membrane protein</topology>
    </subcellularLocation>
</comment>
<dbReference type="PANTHER" id="PTHR12479:SF10">
    <property type="entry name" value="LYSOSOMAL-ASSOCIATED TRANSMEMBRANE PROTEIN"/>
    <property type="match status" value="1"/>
</dbReference>
<dbReference type="Proteomes" id="UP000887578">
    <property type="component" value="Unplaced"/>
</dbReference>
<reference evidence="7" key="1">
    <citation type="submission" date="2022-11" db="UniProtKB">
        <authorList>
            <consortium name="WormBaseParasite"/>
        </authorList>
    </citation>
    <scope>IDENTIFICATION</scope>
</reference>
<keyword evidence="4 5" id="KW-0472">Membrane</keyword>
<feature type="transmembrane region" description="Helical" evidence="5">
    <location>
        <begin position="20"/>
        <end position="43"/>
    </location>
</feature>
<sequence>MVQSSYNPPDPKYRCFCGLLYVKTGTYIICYATVACLILKTIAELVAGKSLFPTIFFSNLFTAFVCACAIYGVAVEKAEFLIPYLVCSFLLLACSVLVFVMGLITLIVSPRDIVPYVSSRRNWDDSYRGWDNGQRGWDDEQLGYDYRQIRWNDDGYVAKDDTASEVITFFVVVLALLAFHAWTYMIVYRCYQLFVAKKEAARLPTHQVPSFPLPSFPNPSYEKVPETKPILKDVVL</sequence>
<evidence type="ECO:0000256" key="5">
    <source>
        <dbReference type="SAM" id="Phobius"/>
    </source>
</evidence>
<name>A0A914QQC9_9BILA</name>
<protein>
    <submittedName>
        <fullName evidence="7">MARVEL domain-containing protein</fullName>
    </submittedName>
</protein>
<keyword evidence="6" id="KW-1185">Reference proteome</keyword>
<evidence type="ECO:0000313" key="7">
    <source>
        <dbReference type="WBParaSite" id="PDA_v2.g5619.t1"/>
    </source>
</evidence>
<proteinExistence type="predicted"/>
<evidence type="ECO:0000256" key="4">
    <source>
        <dbReference type="ARBA" id="ARBA00023136"/>
    </source>
</evidence>
<evidence type="ECO:0000313" key="6">
    <source>
        <dbReference type="Proteomes" id="UP000887578"/>
    </source>
</evidence>
<dbReference type="WBParaSite" id="PDA_v2.g5619.t1">
    <property type="protein sequence ID" value="PDA_v2.g5619.t1"/>
    <property type="gene ID" value="PDA_v2.g5619"/>
</dbReference>
<keyword evidence="3 5" id="KW-1133">Transmembrane helix</keyword>
<evidence type="ECO:0000256" key="2">
    <source>
        <dbReference type="ARBA" id="ARBA00022692"/>
    </source>
</evidence>
<feature type="transmembrane region" description="Helical" evidence="5">
    <location>
        <begin position="166"/>
        <end position="188"/>
    </location>
</feature>
<organism evidence="6 7">
    <name type="scientific">Panagrolaimus davidi</name>
    <dbReference type="NCBI Taxonomy" id="227884"/>
    <lineage>
        <taxon>Eukaryota</taxon>
        <taxon>Metazoa</taxon>
        <taxon>Ecdysozoa</taxon>
        <taxon>Nematoda</taxon>
        <taxon>Chromadorea</taxon>
        <taxon>Rhabditida</taxon>
        <taxon>Tylenchina</taxon>
        <taxon>Panagrolaimomorpha</taxon>
        <taxon>Panagrolaimoidea</taxon>
        <taxon>Panagrolaimidae</taxon>
        <taxon>Panagrolaimus</taxon>
    </lineage>
</organism>
<evidence type="ECO:0000256" key="1">
    <source>
        <dbReference type="ARBA" id="ARBA00004127"/>
    </source>
</evidence>
<feature type="transmembrane region" description="Helical" evidence="5">
    <location>
        <begin position="81"/>
        <end position="108"/>
    </location>
</feature>
<keyword evidence="2 5" id="KW-0812">Transmembrane</keyword>
<dbReference type="GO" id="GO:0012505">
    <property type="term" value="C:endomembrane system"/>
    <property type="evidence" value="ECO:0007669"/>
    <property type="project" value="UniProtKB-SubCell"/>
</dbReference>
<feature type="transmembrane region" description="Helical" evidence="5">
    <location>
        <begin position="55"/>
        <end position="74"/>
    </location>
</feature>
<dbReference type="InterPro" id="IPR051115">
    <property type="entry name" value="LAPTM_transporter"/>
</dbReference>
<accession>A0A914QQC9</accession>
<dbReference type="PANTHER" id="PTHR12479">
    <property type="entry name" value="LYSOSOMAL-ASSOCIATED TRANSMEMBRANE PROTEIN"/>
    <property type="match status" value="1"/>
</dbReference>